<dbReference type="GeneID" id="13191692"/>
<dbReference type="HOGENOM" id="CLU_2887868_0_0_1"/>
<name>E9P894_CAEEL</name>
<dbReference type="PaxDb" id="6239-F14F7.7"/>
<sequence length="63" mass="7054">MVFRESEAKASAMAAGTEIRIGELHSVRNRTSFCFGIVFVKIQSTSTWEVRTSTNPQLNSNNF</sequence>
<dbReference type="WormBase" id="F14F7.7">
    <property type="protein sequence ID" value="CE45792"/>
    <property type="gene ID" value="WBGene00206390"/>
</dbReference>
<organism evidence="1 2">
    <name type="scientific">Caenorhabditis elegans</name>
    <dbReference type="NCBI Taxonomy" id="6239"/>
    <lineage>
        <taxon>Eukaryota</taxon>
        <taxon>Metazoa</taxon>
        <taxon>Ecdysozoa</taxon>
        <taxon>Nematoda</taxon>
        <taxon>Chromadorea</taxon>
        <taxon>Rhabditida</taxon>
        <taxon>Rhabditina</taxon>
        <taxon>Rhabditomorpha</taxon>
        <taxon>Rhabditoidea</taxon>
        <taxon>Rhabditidae</taxon>
        <taxon>Peloderinae</taxon>
        <taxon>Caenorhabditis</taxon>
    </lineage>
</organism>
<gene>
    <name evidence="1" type="ORF">CELE_F14F7.7</name>
    <name evidence="1 3" type="ORF">F14F7.7</name>
</gene>
<accession>E9P894</accession>
<reference evidence="1 2" key="1">
    <citation type="journal article" date="1998" name="Science">
        <title>Genome sequence of the nematode C. elegans: a platform for investigating biology.</title>
        <authorList>
            <consortium name="The C. elegans sequencing consortium"/>
            <person name="Sulson J.E."/>
            <person name="Waterston R."/>
        </authorList>
    </citation>
    <scope>NUCLEOTIDE SEQUENCE [LARGE SCALE GENOMIC DNA]</scope>
    <source>
        <strain evidence="1 2">Bristol N2</strain>
    </source>
</reference>
<dbReference type="RefSeq" id="NP_001255186.1">
    <property type="nucleotide sequence ID" value="NM_001268257.1"/>
</dbReference>
<evidence type="ECO:0000313" key="3">
    <source>
        <dbReference type="WormBase" id="F14F7.7"/>
    </source>
</evidence>
<keyword evidence="2" id="KW-1185">Reference proteome</keyword>
<dbReference type="Proteomes" id="UP000001940">
    <property type="component" value="Chromosome III"/>
</dbReference>
<dbReference type="Bgee" id="WBGene00206390">
    <property type="expression patterns" value="Expressed in larva and 1 other cell type or tissue"/>
</dbReference>
<proteinExistence type="predicted"/>
<dbReference type="InParanoid" id="E9P894"/>
<dbReference type="KEGG" id="cel:CELE_F14F7.7"/>
<protein>
    <submittedName>
        <fullName evidence="1">Uncharacterized protein</fullName>
    </submittedName>
</protein>
<evidence type="ECO:0000313" key="2">
    <source>
        <dbReference type="Proteomes" id="UP000001940"/>
    </source>
</evidence>
<dbReference type="AGR" id="WB:WBGene00206390"/>
<dbReference type="EMBL" id="BX284603">
    <property type="protein sequence ID" value="CBZ01789.1"/>
    <property type="molecule type" value="Genomic_DNA"/>
</dbReference>
<dbReference type="AlphaFoldDB" id="E9P894"/>
<evidence type="ECO:0000313" key="1">
    <source>
        <dbReference type="EMBL" id="CBZ01789.1"/>
    </source>
</evidence>
<dbReference type="CTD" id="13191692"/>